<protein>
    <submittedName>
        <fullName evidence="1">Uncharacterized protein</fullName>
    </submittedName>
</protein>
<comment type="caution">
    <text evidence="1">The sequence shown here is derived from an EMBL/GenBank/DDBJ whole genome shotgun (WGS) entry which is preliminary data.</text>
</comment>
<dbReference type="EMBL" id="JAUCEY010000008">
    <property type="protein sequence ID" value="MDM5454690.1"/>
    <property type="molecule type" value="Genomic_DNA"/>
</dbReference>
<accession>A0AAW7IEY2</accession>
<name>A0AAW7IEY2_9BACI</name>
<organism evidence="1 2">
    <name type="scientific">Peribacillus simplex</name>
    <dbReference type="NCBI Taxonomy" id="1478"/>
    <lineage>
        <taxon>Bacteria</taxon>
        <taxon>Bacillati</taxon>
        <taxon>Bacillota</taxon>
        <taxon>Bacilli</taxon>
        <taxon>Bacillales</taxon>
        <taxon>Bacillaceae</taxon>
        <taxon>Peribacillus</taxon>
    </lineage>
</organism>
<reference evidence="1" key="1">
    <citation type="submission" date="2023-06" db="EMBL/GenBank/DDBJ databases">
        <title>Comparative genomics of Bacillaceae isolates and their secondary metabolite potential.</title>
        <authorList>
            <person name="Song L."/>
            <person name="Nielsen L.J."/>
            <person name="Mohite O."/>
            <person name="Xu X."/>
            <person name="Weber T."/>
            <person name="Kovacs A.T."/>
        </authorList>
    </citation>
    <scope>NUCLEOTIDE SEQUENCE</scope>
    <source>
        <strain evidence="1">D8_B_37</strain>
    </source>
</reference>
<dbReference type="AlphaFoldDB" id="A0AAW7IEY2"/>
<gene>
    <name evidence="1" type="ORF">QUF89_21450</name>
</gene>
<evidence type="ECO:0000313" key="1">
    <source>
        <dbReference type="EMBL" id="MDM5454690.1"/>
    </source>
</evidence>
<evidence type="ECO:0000313" key="2">
    <source>
        <dbReference type="Proteomes" id="UP001234602"/>
    </source>
</evidence>
<proteinExistence type="predicted"/>
<dbReference type="Proteomes" id="UP001234602">
    <property type="component" value="Unassembled WGS sequence"/>
</dbReference>
<sequence>MKAGKTYHLTGPNPSKAREFYELFVDELYKKDQKAIFQLD</sequence>